<keyword evidence="6" id="KW-0560">Oxidoreductase</keyword>
<dbReference type="InterPro" id="IPR039357">
    <property type="entry name" value="SRD5A/TECR"/>
</dbReference>
<dbReference type="GO" id="GO:0042761">
    <property type="term" value="P:very long-chain fatty acid biosynthetic process"/>
    <property type="evidence" value="ECO:0007669"/>
    <property type="project" value="TreeGrafter"/>
</dbReference>
<evidence type="ECO:0000256" key="5">
    <source>
        <dbReference type="ARBA" id="ARBA00022989"/>
    </source>
</evidence>
<dbReference type="EMBL" id="LT635756">
    <property type="protein sequence ID" value="SGZ48080.1"/>
    <property type="molecule type" value="Genomic_DNA"/>
</dbReference>
<dbReference type="AlphaFoldDB" id="A0A1L0BDF6"/>
<evidence type="ECO:0000256" key="4">
    <source>
        <dbReference type="ARBA" id="ARBA00022692"/>
    </source>
</evidence>
<evidence type="ECO:0000256" key="9">
    <source>
        <dbReference type="SAM" id="Phobius"/>
    </source>
</evidence>
<gene>
    <name evidence="11" type="ORF">SAMEA4029010_CIC11G00000005069</name>
</gene>
<evidence type="ECO:0000256" key="7">
    <source>
        <dbReference type="ARBA" id="ARBA00023098"/>
    </source>
</evidence>
<dbReference type="OrthoDB" id="540503at2759"/>
<dbReference type="PANTHER" id="PTHR10556:SF28">
    <property type="entry name" value="VERY-LONG-CHAIN ENOYL-COA REDUCTASE"/>
    <property type="match status" value="1"/>
</dbReference>
<feature type="transmembrane region" description="Helical" evidence="9">
    <location>
        <begin position="161"/>
        <end position="180"/>
    </location>
</feature>
<evidence type="ECO:0000256" key="1">
    <source>
        <dbReference type="ARBA" id="ARBA00004141"/>
    </source>
</evidence>
<evidence type="ECO:0000256" key="3">
    <source>
        <dbReference type="ARBA" id="ARBA00022516"/>
    </source>
</evidence>
<keyword evidence="12" id="KW-1185">Reference proteome</keyword>
<evidence type="ECO:0000256" key="8">
    <source>
        <dbReference type="ARBA" id="ARBA00023136"/>
    </source>
</evidence>
<evidence type="ECO:0000313" key="11">
    <source>
        <dbReference type="EMBL" id="SGZ48080.1"/>
    </source>
</evidence>
<reference evidence="11 12" key="1">
    <citation type="submission" date="2016-10" db="EMBL/GenBank/DDBJ databases">
        <authorList>
            <person name="de Groot N.N."/>
        </authorList>
    </citation>
    <scope>NUCLEOTIDE SEQUENCE [LARGE SCALE GENOMIC DNA]</scope>
    <source>
        <strain evidence="11 12">CBS 141442</strain>
    </source>
</reference>
<dbReference type="InterPro" id="IPR001104">
    <property type="entry name" value="3-oxo-5_a-steroid_4-DH_C"/>
</dbReference>
<evidence type="ECO:0000259" key="10">
    <source>
        <dbReference type="Pfam" id="PF02544"/>
    </source>
</evidence>
<keyword evidence="4 9" id="KW-0812">Transmembrane</keyword>
<dbReference type="GO" id="GO:0016627">
    <property type="term" value="F:oxidoreductase activity, acting on the CH-CH group of donors"/>
    <property type="evidence" value="ECO:0007669"/>
    <property type="project" value="InterPro"/>
</dbReference>
<accession>A0A1L0BDF6</accession>
<dbReference type="GO" id="GO:0016020">
    <property type="term" value="C:membrane"/>
    <property type="evidence" value="ECO:0007669"/>
    <property type="project" value="UniProtKB-SubCell"/>
</dbReference>
<dbReference type="PANTHER" id="PTHR10556">
    <property type="entry name" value="3-OXO-5-ALPHA-STEROID 4-DEHYDROGENASE"/>
    <property type="match status" value="1"/>
</dbReference>
<keyword evidence="7" id="KW-0443">Lipid metabolism</keyword>
<name>A0A1L0BDF6_9ASCO</name>
<protein>
    <submittedName>
        <fullName evidence="11">CIC11C00000005069</fullName>
    </submittedName>
</protein>
<feature type="domain" description="3-oxo-5-alpha-steroid 4-dehydrogenase C-terminal" evidence="10">
    <location>
        <begin position="150"/>
        <end position="314"/>
    </location>
</feature>
<comment type="similarity">
    <text evidence="2">Belongs to the steroid 5-alpha reductase family.</text>
</comment>
<dbReference type="Pfam" id="PF02544">
    <property type="entry name" value="Steroid_dh"/>
    <property type="match status" value="1"/>
</dbReference>
<dbReference type="PROSITE" id="PS50244">
    <property type="entry name" value="S5A_REDUCTASE"/>
    <property type="match status" value="1"/>
</dbReference>
<feature type="transmembrane region" description="Helical" evidence="9">
    <location>
        <begin position="260"/>
        <end position="285"/>
    </location>
</feature>
<proteinExistence type="inferred from homology"/>
<dbReference type="STRING" id="45354.A0A1L0BDF6"/>
<feature type="transmembrane region" description="Helical" evidence="9">
    <location>
        <begin position="192"/>
        <end position="214"/>
    </location>
</feature>
<sequence length="314" mass="35761">MASVSINPRSRSIKALSEDVSSLSVSSLIQRVAAKSKLNTNRVRLTYQKENRQVPLDNTKSLSDYFSAQELLGGIELFAKDLGPQIGYQTVFILEYLGPILIQVLIHTYLVKYKQVPQNQTQTLAYYLVLLHFLKREYETVFVHRFSNATMPLFNLFKNSGHYWILSGLLLSVFVYAPDVSQLANSGPVWKFLFHVNSFSSVVNYALVGGWLYAEVSNYLCHVKLAGLRTADSKAYVIPKGYGFDLLVCPNYTFESLGWLFFSILVGNWSAWLFFAVGTGQMYLWAAARKKKYLRTFGDDFKKLKRAVFVPFLL</sequence>
<keyword evidence="3" id="KW-0444">Lipid biosynthesis</keyword>
<comment type="subcellular location">
    <subcellularLocation>
        <location evidence="1">Membrane</location>
        <topology evidence="1">Multi-pass membrane protein</topology>
    </subcellularLocation>
</comment>
<organism evidence="11 12">
    <name type="scientific">Sungouiella intermedia</name>
    <dbReference type="NCBI Taxonomy" id="45354"/>
    <lineage>
        <taxon>Eukaryota</taxon>
        <taxon>Fungi</taxon>
        <taxon>Dikarya</taxon>
        <taxon>Ascomycota</taxon>
        <taxon>Saccharomycotina</taxon>
        <taxon>Pichiomycetes</taxon>
        <taxon>Metschnikowiaceae</taxon>
        <taxon>Sungouiella</taxon>
    </lineage>
</organism>
<evidence type="ECO:0000313" key="12">
    <source>
        <dbReference type="Proteomes" id="UP000182334"/>
    </source>
</evidence>
<evidence type="ECO:0000256" key="2">
    <source>
        <dbReference type="ARBA" id="ARBA00007742"/>
    </source>
</evidence>
<dbReference type="Proteomes" id="UP000182334">
    <property type="component" value="Chromosome I"/>
</dbReference>
<keyword evidence="5 9" id="KW-1133">Transmembrane helix</keyword>
<keyword evidence="8 9" id="KW-0472">Membrane</keyword>
<evidence type="ECO:0000256" key="6">
    <source>
        <dbReference type="ARBA" id="ARBA00023002"/>
    </source>
</evidence>